<feature type="region of interest" description="Disordered" evidence="1">
    <location>
        <begin position="35"/>
        <end position="62"/>
    </location>
</feature>
<evidence type="ECO:0000256" key="1">
    <source>
        <dbReference type="SAM" id="MobiDB-lite"/>
    </source>
</evidence>
<reference evidence="2" key="1">
    <citation type="journal article" date="2020" name="Stud. Mycol.">
        <title>101 Dothideomycetes genomes: a test case for predicting lifestyles and emergence of pathogens.</title>
        <authorList>
            <person name="Haridas S."/>
            <person name="Albert R."/>
            <person name="Binder M."/>
            <person name="Bloem J."/>
            <person name="Labutti K."/>
            <person name="Salamov A."/>
            <person name="Andreopoulos B."/>
            <person name="Baker S."/>
            <person name="Barry K."/>
            <person name="Bills G."/>
            <person name="Bluhm B."/>
            <person name="Cannon C."/>
            <person name="Castanera R."/>
            <person name="Culley D."/>
            <person name="Daum C."/>
            <person name="Ezra D."/>
            <person name="Gonzalez J."/>
            <person name="Henrissat B."/>
            <person name="Kuo A."/>
            <person name="Liang C."/>
            <person name="Lipzen A."/>
            <person name="Lutzoni F."/>
            <person name="Magnuson J."/>
            <person name="Mondo S."/>
            <person name="Nolan M."/>
            <person name="Ohm R."/>
            <person name="Pangilinan J."/>
            <person name="Park H.-J."/>
            <person name="Ramirez L."/>
            <person name="Alfaro M."/>
            <person name="Sun H."/>
            <person name="Tritt A."/>
            <person name="Yoshinaga Y."/>
            <person name="Zwiers L.-H."/>
            <person name="Turgeon B."/>
            <person name="Goodwin S."/>
            <person name="Spatafora J."/>
            <person name="Crous P."/>
            <person name="Grigoriev I."/>
        </authorList>
    </citation>
    <scope>NUCLEOTIDE SEQUENCE</scope>
    <source>
        <strain evidence="2">SCOH1-5</strain>
    </source>
</reference>
<keyword evidence="3" id="KW-1185">Reference proteome</keyword>
<protein>
    <submittedName>
        <fullName evidence="2">Uncharacterized protein</fullName>
    </submittedName>
</protein>
<name>A0A6A6FSY3_9PEZI</name>
<dbReference type="EMBL" id="ML992664">
    <property type="protein sequence ID" value="KAF2216602.1"/>
    <property type="molecule type" value="Genomic_DNA"/>
</dbReference>
<dbReference type="OrthoDB" id="6133115at2759"/>
<feature type="compositionally biased region" description="Polar residues" evidence="1">
    <location>
        <begin position="35"/>
        <end position="56"/>
    </location>
</feature>
<gene>
    <name evidence="2" type="ORF">CERZMDRAFT_93894</name>
</gene>
<dbReference type="Proteomes" id="UP000799539">
    <property type="component" value="Unassembled WGS sequence"/>
</dbReference>
<accession>A0A6A6FSY3</accession>
<organism evidence="2 3">
    <name type="scientific">Cercospora zeae-maydis SCOH1-5</name>
    <dbReference type="NCBI Taxonomy" id="717836"/>
    <lineage>
        <taxon>Eukaryota</taxon>
        <taxon>Fungi</taxon>
        <taxon>Dikarya</taxon>
        <taxon>Ascomycota</taxon>
        <taxon>Pezizomycotina</taxon>
        <taxon>Dothideomycetes</taxon>
        <taxon>Dothideomycetidae</taxon>
        <taxon>Mycosphaerellales</taxon>
        <taxon>Mycosphaerellaceae</taxon>
        <taxon>Cercospora</taxon>
    </lineage>
</organism>
<sequence length="121" mass="14062">MNKTYFDDDAMCKPDNAVLKRTKVYGNKKRLITSTSSAAERATRTNPVSRVQQTQEVRPARGLYSASLPDPKVIRYVPTYPKIHRDHLDLATLQYYDLPWEYSKAWHLYDQTSKIRANRVA</sequence>
<evidence type="ECO:0000313" key="2">
    <source>
        <dbReference type="EMBL" id="KAF2216602.1"/>
    </source>
</evidence>
<proteinExistence type="predicted"/>
<dbReference type="AlphaFoldDB" id="A0A6A6FSY3"/>
<evidence type="ECO:0000313" key="3">
    <source>
        <dbReference type="Proteomes" id="UP000799539"/>
    </source>
</evidence>